<comment type="caution">
    <text evidence="3">The sequence shown here is derived from an EMBL/GenBank/DDBJ whole genome shotgun (WGS) entry which is preliminary data.</text>
</comment>
<dbReference type="SUPFAM" id="SSF56436">
    <property type="entry name" value="C-type lectin-like"/>
    <property type="match status" value="1"/>
</dbReference>
<dbReference type="EMBL" id="WOFE01000005">
    <property type="protein sequence ID" value="MBM5572137.1"/>
    <property type="molecule type" value="Genomic_DNA"/>
</dbReference>
<gene>
    <name evidence="3" type="ORF">GM173_11180</name>
</gene>
<feature type="chain" id="PRO_5045794753" evidence="1">
    <location>
        <begin position="22"/>
        <end position="340"/>
    </location>
</feature>
<keyword evidence="1" id="KW-0732">Signal</keyword>
<feature type="domain" description="Sulfatase-modifying factor enzyme-like" evidence="2">
    <location>
        <begin position="38"/>
        <end position="331"/>
    </location>
</feature>
<keyword evidence="4" id="KW-1185">Reference proteome</keyword>
<evidence type="ECO:0000313" key="3">
    <source>
        <dbReference type="EMBL" id="MBM5572137.1"/>
    </source>
</evidence>
<dbReference type="Gene3D" id="3.90.1580.10">
    <property type="entry name" value="paralog of FGE (formylglycine-generating enzyme)"/>
    <property type="match status" value="1"/>
</dbReference>
<organism evidence="3 4">
    <name type="scientific">Deefgea chitinilytica</name>
    <dbReference type="NCBI Taxonomy" id="570276"/>
    <lineage>
        <taxon>Bacteria</taxon>
        <taxon>Pseudomonadati</taxon>
        <taxon>Pseudomonadota</taxon>
        <taxon>Betaproteobacteria</taxon>
        <taxon>Neisseriales</taxon>
        <taxon>Chitinibacteraceae</taxon>
        <taxon>Deefgea</taxon>
    </lineage>
</organism>
<proteinExistence type="predicted"/>
<evidence type="ECO:0000313" key="4">
    <source>
        <dbReference type="Proteomes" id="UP001195660"/>
    </source>
</evidence>
<sequence>MKKTIGLLAIIAVFAAPAAIADNVQGSGSQINPALKGKMVKVLGGTFVMGRTVADTPCFFYVESCDNELPAHPVTVSSFYLNSTEVTFKEFDYYTMMMGLPKVSSLDGGKVDLGRGNRPVVNVSWFDAVKYINWLNREKGWPKAYNERTGELIDAAGNPTRDVSRVIGYRLPTEAEWEYAARNRGQDIINTWGNGEPIVSGKPAANIADSQFKAFFNPEYLASRGLDPLPEGYTWEVDDGFSRLAPVGSFPPNELGLYDMSGSVWEWTNDAPRVYTEVPQVNPVGDASDSFRVMRGGSWDNGPGIHLVDRPSVTHDDIYNKGGATGFRLARSIRTSDINE</sequence>
<name>A0ABS2CDM9_9NEIS</name>
<accession>A0ABS2CDM9</accession>
<dbReference type="InterPro" id="IPR016187">
    <property type="entry name" value="CTDL_fold"/>
</dbReference>
<dbReference type="InterPro" id="IPR051043">
    <property type="entry name" value="Sulfatase_Mod_Factor_Kinase"/>
</dbReference>
<dbReference type="InterPro" id="IPR042095">
    <property type="entry name" value="SUMF_sf"/>
</dbReference>
<dbReference type="PANTHER" id="PTHR23150">
    <property type="entry name" value="SULFATASE MODIFYING FACTOR 1, 2"/>
    <property type="match status" value="1"/>
</dbReference>
<evidence type="ECO:0000259" key="2">
    <source>
        <dbReference type="Pfam" id="PF03781"/>
    </source>
</evidence>
<dbReference type="InterPro" id="IPR005532">
    <property type="entry name" value="SUMF_dom"/>
</dbReference>
<evidence type="ECO:0000256" key="1">
    <source>
        <dbReference type="SAM" id="SignalP"/>
    </source>
</evidence>
<feature type="signal peptide" evidence="1">
    <location>
        <begin position="1"/>
        <end position="21"/>
    </location>
</feature>
<dbReference type="Proteomes" id="UP001195660">
    <property type="component" value="Unassembled WGS sequence"/>
</dbReference>
<dbReference type="RefSeq" id="WP_203571470.1">
    <property type="nucleotide sequence ID" value="NZ_WOFE01000005.1"/>
</dbReference>
<dbReference type="PANTHER" id="PTHR23150:SF19">
    <property type="entry name" value="FORMYLGLYCINE-GENERATING ENZYME"/>
    <property type="match status" value="1"/>
</dbReference>
<protein>
    <submittedName>
        <fullName evidence="3">SUMF1/EgtB/PvdO family nonheme iron enzyme</fullName>
    </submittedName>
</protein>
<reference evidence="3 4" key="1">
    <citation type="submission" date="2019-11" db="EMBL/GenBank/DDBJ databases">
        <title>Novel Deefgea species.</title>
        <authorList>
            <person name="Han J.-H."/>
        </authorList>
    </citation>
    <scope>NUCLEOTIDE SEQUENCE [LARGE SCALE GENOMIC DNA]</scope>
    <source>
        <strain evidence="3 4">LMG 24817</strain>
    </source>
</reference>
<dbReference type="Pfam" id="PF03781">
    <property type="entry name" value="FGE-sulfatase"/>
    <property type="match status" value="1"/>
</dbReference>